<dbReference type="AlphaFoldDB" id="A0A6A9QIV5"/>
<comment type="caution">
    <text evidence="1">The sequence shown here is derived from an EMBL/GenBank/DDBJ whole genome shotgun (WGS) entry which is preliminary data.</text>
</comment>
<gene>
    <name evidence="1" type="ORF">GC250_01405</name>
</gene>
<dbReference type="EMBL" id="WGGD01000005">
    <property type="protein sequence ID" value="MUN28150.1"/>
    <property type="molecule type" value="Genomic_DNA"/>
</dbReference>
<protein>
    <submittedName>
        <fullName evidence="1">Uncharacterized protein</fullName>
    </submittedName>
</protein>
<keyword evidence="2" id="KW-1185">Reference proteome</keyword>
<name>A0A6A9QIV5_SULME</name>
<sequence>MKVTETTSKYKLMKNGKEVLLEEAKTERGDKIFIVSSLHEVKLSDDNTWTPKEDDAKEIKIKDADQNLKPILNKVLSYL</sequence>
<organism evidence="1 2">
    <name type="scientific">Sulfuracidifex metallicus DSM 6482 = JCM 9184</name>
    <dbReference type="NCBI Taxonomy" id="523847"/>
    <lineage>
        <taxon>Archaea</taxon>
        <taxon>Thermoproteota</taxon>
        <taxon>Thermoprotei</taxon>
        <taxon>Sulfolobales</taxon>
        <taxon>Sulfolobaceae</taxon>
        <taxon>Sulfuracidifex</taxon>
    </lineage>
</organism>
<proteinExistence type="predicted"/>
<accession>A0A6A9QIV5</accession>
<dbReference type="Proteomes" id="UP000470772">
    <property type="component" value="Unassembled WGS sequence"/>
</dbReference>
<evidence type="ECO:0000313" key="2">
    <source>
        <dbReference type="Proteomes" id="UP000470772"/>
    </source>
</evidence>
<reference evidence="1 2" key="1">
    <citation type="submission" date="2019-10" db="EMBL/GenBank/DDBJ databases">
        <title>Sequencing and Assembly of Multiple Reported Metal-Biooxidizing Members of the Extremely Thermoacidophilic Archaeal Family Sulfolobaceae.</title>
        <authorList>
            <person name="Counts J.A."/>
            <person name="Kelly R.M."/>
        </authorList>
    </citation>
    <scope>NUCLEOTIDE SEQUENCE [LARGE SCALE GENOMIC DNA]</scope>
    <source>
        <strain evidence="1 2">DSM 6482</strain>
    </source>
</reference>
<dbReference type="RefSeq" id="WP_156016125.1">
    <property type="nucleotide sequence ID" value="NZ_BBBY01000006.1"/>
</dbReference>
<dbReference type="OrthoDB" id="35615at2157"/>
<evidence type="ECO:0000313" key="1">
    <source>
        <dbReference type="EMBL" id="MUN28150.1"/>
    </source>
</evidence>